<gene>
    <name evidence="2" type="ORF">NA56DRAFT_562536</name>
</gene>
<keyword evidence="3" id="KW-1185">Reference proteome</keyword>
<organism evidence="2 3">
    <name type="scientific">Hyaloscypha hepaticicola</name>
    <dbReference type="NCBI Taxonomy" id="2082293"/>
    <lineage>
        <taxon>Eukaryota</taxon>
        <taxon>Fungi</taxon>
        <taxon>Dikarya</taxon>
        <taxon>Ascomycota</taxon>
        <taxon>Pezizomycotina</taxon>
        <taxon>Leotiomycetes</taxon>
        <taxon>Helotiales</taxon>
        <taxon>Hyaloscyphaceae</taxon>
        <taxon>Hyaloscypha</taxon>
    </lineage>
</organism>
<keyword evidence="1" id="KW-0472">Membrane</keyword>
<feature type="transmembrane region" description="Helical" evidence="1">
    <location>
        <begin position="489"/>
        <end position="513"/>
    </location>
</feature>
<proteinExistence type="predicted"/>
<evidence type="ECO:0000313" key="2">
    <source>
        <dbReference type="EMBL" id="PMD26888.1"/>
    </source>
</evidence>
<keyword evidence="1" id="KW-1133">Transmembrane helix</keyword>
<dbReference type="Proteomes" id="UP000235672">
    <property type="component" value="Unassembled WGS sequence"/>
</dbReference>
<name>A0A2J6QKU3_9HELO</name>
<feature type="transmembrane region" description="Helical" evidence="1">
    <location>
        <begin position="119"/>
        <end position="139"/>
    </location>
</feature>
<sequence length="606" mass="66065">MQKTEYASWGVHWRKPAFILAMLFASLALSLGHHFYYLSMDNQTAGDAAKQAWPTRIGTGIAFLVTSCLKAGTATALGQYIWTIIKRKAFTISSLDKLFALSTDPMGVFSLDLLQNARVALFLGLIIWSLGLASVAPPATLTIIARNISTHVYVPTLDISQPGWITNRDQWVPETVSNTIAVQSGSSFDVVPLARPISSTDWSYTIEFFGPTLQCDIANSTQQSVFDSLIQRFEDQDSLFTFTQMNDTTYNSTSSPSRLLYSAWSYWPFADGTPNFWSPDPGSGSVENPQIWIQTSASSIVCTSVNASFNVNISYAGGMQHIIPQTIQVIGDIALDPPLPVMIGGVPAYRAWSPFFTHFQALGSLLLGNLTILDDFTSLTAMVLGFTSGEADTNILTTGLMACEEIANSPFKDLPFHSAPSENVSSIFMTAFLSQPGTCRNQTLLRAIEDLANNITISYLSTPELTNDNTISRNIVTSNTYNVYQYHPLYLLISYGVALFLSLIAAIVGFYSLQSNGISHSASFSAIIATTRNPELDSLTKASSLGADPPNTDIKKTKLRFGPLLSRIGESRDKGKLDTQVTEEIPHVAFGLEDSVGQLKKGGLYI</sequence>
<accession>A0A2J6QKU3</accession>
<dbReference type="PANTHER" id="PTHR35041">
    <property type="entry name" value="MEDIATOR OF RNA POLYMERASE II TRANSCRIPTION SUBUNIT 1"/>
    <property type="match status" value="1"/>
</dbReference>
<evidence type="ECO:0000313" key="3">
    <source>
        <dbReference type="Proteomes" id="UP000235672"/>
    </source>
</evidence>
<dbReference type="EMBL" id="KZ613467">
    <property type="protein sequence ID" value="PMD26888.1"/>
    <property type="molecule type" value="Genomic_DNA"/>
</dbReference>
<dbReference type="AlphaFoldDB" id="A0A2J6QKU3"/>
<keyword evidence="1" id="KW-0812">Transmembrane</keyword>
<evidence type="ECO:0000256" key="1">
    <source>
        <dbReference type="SAM" id="Phobius"/>
    </source>
</evidence>
<reference evidence="2 3" key="1">
    <citation type="submission" date="2016-05" db="EMBL/GenBank/DDBJ databases">
        <title>A degradative enzymes factory behind the ericoid mycorrhizal symbiosis.</title>
        <authorList>
            <consortium name="DOE Joint Genome Institute"/>
            <person name="Martino E."/>
            <person name="Morin E."/>
            <person name="Grelet G."/>
            <person name="Kuo A."/>
            <person name="Kohler A."/>
            <person name="Daghino S."/>
            <person name="Barry K."/>
            <person name="Choi C."/>
            <person name="Cichocki N."/>
            <person name="Clum A."/>
            <person name="Copeland A."/>
            <person name="Hainaut M."/>
            <person name="Haridas S."/>
            <person name="Labutti K."/>
            <person name="Lindquist E."/>
            <person name="Lipzen A."/>
            <person name="Khouja H.-R."/>
            <person name="Murat C."/>
            <person name="Ohm R."/>
            <person name="Olson A."/>
            <person name="Spatafora J."/>
            <person name="Veneault-Fourrey C."/>
            <person name="Henrissat B."/>
            <person name="Grigoriev I."/>
            <person name="Martin F."/>
            <person name="Perotto S."/>
        </authorList>
    </citation>
    <scope>NUCLEOTIDE SEQUENCE [LARGE SCALE GENOMIC DNA]</scope>
    <source>
        <strain evidence="2 3">UAMH 7357</strain>
    </source>
</reference>
<feature type="transmembrane region" description="Helical" evidence="1">
    <location>
        <begin position="57"/>
        <end position="82"/>
    </location>
</feature>
<dbReference type="OrthoDB" id="5340195at2759"/>
<feature type="transmembrane region" description="Helical" evidence="1">
    <location>
        <begin position="17"/>
        <end position="37"/>
    </location>
</feature>
<dbReference type="STRING" id="1745343.A0A2J6QKU3"/>
<protein>
    <submittedName>
        <fullName evidence="2">Uncharacterized protein</fullName>
    </submittedName>
</protein>
<dbReference type="PANTHER" id="PTHR35041:SF3">
    <property type="entry name" value="FORMYLMETHIONINE DEFORMYLASE-LIKE PROTEIN"/>
    <property type="match status" value="1"/>
</dbReference>